<keyword evidence="12" id="KW-1185">Reference proteome</keyword>
<dbReference type="InterPro" id="IPR002401">
    <property type="entry name" value="Cyt_P450_E_grp-I"/>
</dbReference>
<evidence type="ECO:0000256" key="4">
    <source>
        <dbReference type="ARBA" id="ARBA00022617"/>
    </source>
</evidence>
<evidence type="ECO:0000256" key="10">
    <source>
        <dbReference type="RuleBase" id="RU000461"/>
    </source>
</evidence>
<keyword evidence="7 9" id="KW-0408">Iron</keyword>
<comment type="similarity">
    <text evidence="3 10">Belongs to the cytochrome P450 family.</text>
</comment>
<dbReference type="GO" id="GO:0004497">
    <property type="term" value="F:monooxygenase activity"/>
    <property type="evidence" value="ECO:0007669"/>
    <property type="project" value="UniProtKB-KW"/>
</dbReference>
<dbReference type="STRING" id="1314781.A0A165E0W1"/>
<keyword evidence="5 9" id="KW-0479">Metal-binding</keyword>
<dbReference type="PANTHER" id="PTHR24305">
    <property type="entry name" value="CYTOCHROME P450"/>
    <property type="match status" value="1"/>
</dbReference>
<dbReference type="AlphaFoldDB" id="A0A165E0W1"/>
<comment type="pathway">
    <text evidence="2">Secondary metabolite biosynthesis.</text>
</comment>
<keyword evidence="6 10" id="KW-0560">Oxidoreductase</keyword>
<dbReference type="InterPro" id="IPR001128">
    <property type="entry name" value="Cyt_P450"/>
</dbReference>
<evidence type="ECO:0000256" key="6">
    <source>
        <dbReference type="ARBA" id="ARBA00023002"/>
    </source>
</evidence>
<dbReference type="PROSITE" id="PS00086">
    <property type="entry name" value="CYTOCHROME_P450"/>
    <property type="match status" value="1"/>
</dbReference>
<dbReference type="Gene3D" id="1.10.630.10">
    <property type="entry name" value="Cytochrome P450"/>
    <property type="match status" value="1"/>
</dbReference>
<dbReference type="GO" id="GO:0005506">
    <property type="term" value="F:iron ion binding"/>
    <property type="evidence" value="ECO:0007669"/>
    <property type="project" value="InterPro"/>
</dbReference>
<feature type="binding site" description="axial binding residue" evidence="9">
    <location>
        <position position="477"/>
    </location>
    <ligand>
        <name>heme</name>
        <dbReference type="ChEBI" id="CHEBI:30413"/>
    </ligand>
    <ligandPart>
        <name>Fe</name>
        <dbReference type="ChEBI" id="CHEBI:18248"/>
    </ligandPart>
</feature>
<keyword evidence="4 9" id="KW-0349">Heme</keyword>
<proteinExistence type="inferred from homology"/>
<evidence type="ECO:0000313" key="12">
    <source>
        <dbReference type="Proteomes" id="UP000077266"/>
    </source>
</evidence>
<sequence>MLRVAATIAFAALAAMVIRRRRSSLKNLRSPSHPSLLWGHEQLEFEDDQGWQWRQWFTECGKAFKIRAAWGHPDILVMGDTVGLSHIYTKNAYNYAHSPVFRPLIERLTGRGLIWIEGERAHKRMRALVAPAFSADNVRNMHPAIYHVSHALRDRILHEVAASGDSASLVLNVIEYTALATLDIIGRVAFGYDFNSVGQAEETVQITEVWRKQNEMGCTHGAFVAMLALRLFPWITSLPLEAIEAQGAVANNIRRLAKDIVANGQGDDKHEGKDLMSLLLKANAERQSGQPVEIEDIYEHIVTFVVAGHETTSSTLAFTIWSLARNPEVQQKLREEVSSVVGDITYDDFADPDRLPYLDAVCKEAMRLFPPSARNEKVAEADDVIPLRHSVRGVDGTWIDALPVRAGQVIHIPSIAINRDQDVWGTDADTFRPTRWLVGRPSQSRYCSPDERGIPSANEMCGGWNGLFTFSEGPRICVGLKLALFEYKAILTTLVRTFEFHDTGVELTLRHGATLSPRVKGREDEGINLPVRLTIL</sequence>
<evidence type="ECO:0000256" key="3">
    <source>
        <dbReference type="ARBA" id="ARBA00010617"/>
    </source>
</evidence>
<dbReference type="InterPro" id="IPR036396">
    <property type="entry name" value="Cyt_P450_sf"/>
</dbReference>
<evidence type="ECO:0000256" key="1">
    <source>
        <dbReference type="ARBA" id="ARBA00001971"/>
    </source>
</evidence>
<dbReference type="PRINTS" id="PR00463">
    <property type="entry name" value="EP450I"/>
</dbReference>
<evidence type="ECO:0000256" key="7">
    <source>
        <dbReference type="ARBA" id="ARBA00023004"/>
    </source>
</evidence>
<protein>
    <submittedName>
        <fullName evidence="11">Cytochrome P450</fullName>
    </submittedName>
</protein>
<dbReference type="InParanoid" id="A0A165E0W1"/>
<dbReference type="OrthoDB" id="1470350at2759"/>
<dbReference type="GO" id="GO:0016705">
    <property type="term" value="F:oxidoreductase activity, acting on paired donors, with incorporation or reduction of molecular oxygen"/>
    <property type="evidence" value="ECO:0007669"/>
    <property type="project" value="InterPro"/>
</dbReference>
<evidence type="ECO:0000256" key="8">
    <source>
        <dbReference type="ARBA" id="ARBA00023033"/>
    </source>
</evidence>
<keyword evidence="8 10" id="KW-0503">Monooxygenase</keyword>
<gene>
    <name evidence="11" type="ORF">EXIGLDRAFT_725494</name>
</gene>
<accession>A0A165E0W1</accession>
<evidence type="ECO:0000256" key="2">
    <source>
        <dbReference type="ARBA" id="ARBA00005179"/>
    </source>
</evidence>
<comment type="cofactor">
    <cofactor evidence="1 9">
        <name>heme</name>
        <dbReference type="ChEBI" id="CHEBI:30413"/>
    </cofactor>
</comment>
<dbReference type="GO" id="GO:0020037">
    <property type="term" value="F:heme binding"/>
    <property type="evidence" value="ECO:0007669"/>
    <property type="project" value="InterPro"/>
</dbReference>
<evidence type="ECO:0000313" key="11">
    <source>
        <dbReference type="EMBL" id="KZV85830.1"/>
    </source>
</evidence>
<dbReference type="PRINTS" id="PR00385">
    <property type="entry name" value="P450"/>
</dbReference>
<dbReference type="SUPFAM" id="SSF48264">
    <property type="entry name" value="Cytochrome P450"/>
    <property type="match status" value="1"/>
</dbReference>
<name>A0A165E0W1_EXIGL</name>
<dbReference type="InterPro" id="IPR050121">
    <property type="entry name" value="Cytochrome_P450_monoxygenase"/>
</dbReference>
<evidence type="ECO:0000256" key="9">
    <source>
        <dbReference type="PIRSR" id="PIRSR602401-1"/>
    </source>
</evidence>
<organism evidence="11 12">
    <name type="scientific">Exidia glandulosa HHB12029</name>
    <dbReference type="NCBI Taxonomy" id="1314781"/>
    <lineage>
        <taxon>Eukaryota</taxon>
        <taxon>Fungi</taxon>
        <taxon>Dikarya</taxon>
        <taxon>Basidiomycota</taxon>
        <taxon>Agaricomycotina</taxon>
        <taxon>Agaricomycetes</taxon>
        <taxon>Auriculariales</taxon>
        <taxon>Exidiaceae</taxon>
        <taxon>Exidia</taxon>
    </lineage>
</organism>
<dbReference type="EMBL" id="KV426175">
    <property type="protein sequence ID" value="KZV85830.1"/>
    <property type="molecule type" value="Genomic_DNA"/>
</dbReference>
<dbReference type="Proteomes" id="UP000077266">
    <property type="component" value="Unassembled WGS sequence"/>
</dbReference>
<dbReference type="PANTHER" id="PTHR24305:SF166">
    <property type="entry name" value="CYTOCHROME P450 12A4, MITOCHONDRIAL-RELATED"/>
    <property type="match status" value="1"/>
</dbReference>
<dbReference type="Pfam" id="PF00067">
    <property type="entry name" value="p450"/>
    <property type="match status" value="1"/>
</dbReference>
<dbReference type="InterPro" id="IPR017972">
    <property type="entry name" value="Cyt_P450_CS"/>
</dbReference>
<evidence type="ECO:0000256" key="5">
    <source>
        <dbReference type="ARBA" id="ARBA00022723"/>
    </source>
</evidence>
<reference evidence="11 12" key="1">
    <citation type="journal article" date="2016" name="Mol. Biol. Evol.">
        <title>Comparative Genomics of Early-Diverging Mushroom-Forming Fungi Provides Insights into the Origins of Lignocellulose Decay Capabilities.</title>
        <authorList>
            <person name="Nagy L.G."/>
            <person name="Riley R."/>
            <person name="Tritt A."/>
            <person name="Adam C."/>
            <person name="Daum C."/>
            <person name="Floudas D."/>
            <person name="Sun H."/>
            <person name="Yadav J.S."/>
            <person name="Pangilinan J."/>
            <person name="Larsson K.H."/>
            <person name="Matsuura K."/>
            <person name="Barry K."/>
            <person name="Labutti K."/>
            <person name="Kuo R."/>
            <person name="Ohm R.A."/>
            <person name="Bhattacharya S.S."/>
            <person name="Shirouzu T."/>
            <person name="Yoshinaga Y."/>
            <person name="Martin F.M."/>
            <person name="Grigoriev I.V."/>
            <person name="Hibbett D.S."/>
        </authorList>
    </citation>
    <scope>NUCLEOTIDE SEQUENCE [LARGE SCALE GENOMIC DNA]</scope>
    <source>
        <strain evidence="11 12">HHB12029</strain>
    </source>
</reference>